<feature type="compositionally biased region" description="Basic residues" evidence="4">
    <location>
        <begin position="131"/>
        <end position="149"/>
    </location>
</feature>
<protein>
    <recommendedName>
        <fullName evidence="5">HMG box domain-containing protein</fullName>
    </recommendedName>
</protein>
<dbReference type="Pfam" id="PF00505">
    <property type="entry name" value="HMG_box"/>
    <property type="match status" value="1"/>
</dbReference>
<keyword evidence="3" id="KW-0539">Nucleus</keyword>
<feature type="compositionally biased region" description="Low complexity" evidence="4">
    <location>
        <begin position="349"/>
        <end position="382"/>
    </location>
</feature>
<feature type="compositionally biased region" description="Low complexity" evidence="4">
    <location>
        <begin position="427"/>
        <end position="438"/>
    </location>
</feature>
<dbReference type="GO" id="GO:0001228">
    <property type="term" value="F:DNA-binding transcription activator activity, RNA polymerase II-specific"/>
    <property type="evidence" value="ECO:0007669"/>
    <property type="project" value="TreeGrafter"/>
</dbReference>
<comment type="caution">
    <text evidence="6">The sequence shown here is derived from an EMBL/GenBank/DDBJ whole genome shotgun (WGS) entry which is preliminary data.</text>
</comment>
<keyword evidence="7" id="KW-1185">Reference proteome</keyword>
<dbReference type="GO" id="GO:0030154">
    <property type="term" value="P:cell differentiation"/>
    <property type="evidence" value="ECO:0007669"/>
    <property type="project" value="TreeGrafter"/>
</dbReference>
<evidence type="ECO:0000256" key="1">
    <source>
        <dbReference type="ARBA" id="ARBA00023125"/>
    </source>
</evidence>
<reference evidence="6 7" key="1">
    <citation type="journal article" date="2020" name="ISME J.">
        <title>Uncovering the hidden diversity of litter-decomposition mechanisms in mushroom-forming fungi.</title>
        <authorList>
            <person name="Floudas D."/>
            <person name="Bentzer J."/>
            <person name="Ahren D."/>
            <person name="Johansson T."/>
            <person name="Persson P."/>
            <person name="Tunlid A."/>
        </authorList>
    </citation>
    <scope>NUCLEOTIDE SEQUENCE [LARGE SCALE GENOMIC DNA]</scope>
    <source>
        <strain evidence="6 7">CBS 291.85</strain>
    </source>
</reference>
<feature type="compositionally biased region" description="Low complexity" evidence="4">
    <location>
        <begin position="154"/>
        <end position="181"/>
    </location>
</feature>
<gene>
    <name evidence="6" type="ORF">D9758_000007</name>
</gene>
<feature type="DNA-binding region" description="HMG box" evidence="3">
    <location>
        <begin position="59"/>
        <end position="128"/>
    </location>
</feature>
<evidence type="ECO:0000256" key="3">
    <source>
        <dbReference type="PROSITE-ProRule" id="PRU00267"/>
    </source>
</evidence>
<dbReference type="PANTHER" id="PTHR10270">
    <property type="entry name" value="SOX TRANSCRIPTION FACTOR"/>
    <property type="match status" value="1"/>
</dbReference>
<dbReference type="CDD" id="cd01389">
    <property type="entry name" value="HMG-box_ROX1-like"/>
    <property type="match status" value="1"/>
</dbReference>
<dbReference type="AlphaFoldDB" id="A0A8H5H1Z5"/>
<keyword evidence="2" id="KW-0804">Transcription</keyword>
<name>A0A8H5H1Z5_9AGAR</name>
<dbReference type="GO" id="GO:0000978">
    <property type="term" value="F:RNA polymerase II cis-regulatory region sequence-specific DNA binding"/>
    <property type="evidence" value="ECO:0007669"/>
    <property type="project" value="TreeGrafter"/>
</dbReference>
<dbReference type="PANTHER" id="PTHR10270:SF161">
    <property type="entry name" value="SEX-DETERMINING REGION Y PROTEIN"/>
    <property type="match status" value="1"/>
</dbReference>
<dbReference type="SUPFAM" id="SSF47095">
    <property type="entry name" value="HMG-box"/>
    <property type="match status" value="1"/>
</dbReference>
<proteinExistence type="predicted"/>
<dbReference type="Proteomes" id="UP000559256">
    <property type="component" value="Unassembled WGS sequence"/>
</dbReference>
<dbReference type="EMBL" id="JAACJM010000001">
    <property type="protein sequence ID" value="KAF5375206.1"/>
    <property type="molecule type" value="Genomic_DNA"/>
</dbReference>
<sequence>MIAHQYPVTQVVEEINADHDDNPSPTSHTVIVNEHSPSPSLSPPPRIDRSKSHSRRNGIPRPSNPYFVYRSEQWEKRKDSYPPGMNSKEFSKIAGPEWKALPEEEKSVYRELARVQKREHEEKYPEYQYRPKPKQKTRKNARLRAKRSNSRGDAAAVSPSASSTLSSPSSRSSPSPSFSSSVKAEFKQECDDEALAQLQQPLYLDQPAVTAADVIDNPDYYMDGHCLLPGDMTFTGAMPMPTDQSEFSWDHLPYMQAGFKPAQELASLEMNEMNEILMNQNHMDYGYTNMAPFAPSSSMDLFQFGFGCPLDLQADLGFITLSQARGLDLDQDQVQEPELDFVISSSLSSASSPLSFSSTSSSSSSSSSPVGTGTGSSHAGSFTGTGTGTGSATVDDVRSRSIVGTGTGTGIGIGTRNVDIETKTETETGTSTSTSTTDTDTDIYASAYDDSDPNFFLDNDFDNFTRFGGFGGFGGFGDGGLGGVDVGVDGGVGVGVWE</sequence>
<feature type="region of interest" description="Disordered" evidence="4">
    <location>
        <begin position="115"/>
        <end position="185"/>
    </location>
</feature>
<dbReference type="InterPro" id="IPR009071">
    <property type="entry name" value="HMG_box_dom"/>
</dbReference>
<feature type="region of interest" description="Disordered" evidence="4">
    <location>
        <begin position="1"/>
        <end position="96"/>
    </location>
</feature>
<keyword evidence="1 3" id="KW-0238">DNA-binding</keyword>
<dbReference type="SMART" id="SM00398">
    <property type="entry name" value="HMG"/>
    <property type="match status" value="1"/>
</dbReference>
<evidence type="ECO:0000313" key="6">
    <source>
        <dbReference type="EMBL" id="KAF5375206.1"/>
    </source>
</evidence>
<evidence type="ECO:0000313" key="7">
    <source>
        <dbReference type="Proteomes" id="UP000559256"/>
    </source>
</evidence>
<dbReference type="GO" id="GO:0005634">
    <property type="term" value="C:nucleus"/>
    <property type="evidence" value="ECO:0007669"/>
    <property type="project" value="UniProtKB-UniRule"/>
</dbReference>
<dbReference type="InterPro" id="IPR036910">
    <property type="entry name" value="HMG_box_dom_sf"/>
</dbReference>
<feature type="compositionally biased region" description="Basic and acidic residues" evidence="4">
    <location>
        <begin position="115"/>
        <end position="125"/>
    </location>
</feature>
<evidence type="ECO:0000256" key="2">
    <source>
        <dbReference type="ARBA" id="ARBA00023163"/>
    </source>
</evidence>
<dbReference type="PROSITE" id="PS50118">
    <property type="entry name" value="HMG_BOX_2"/>
    <property type="match status" value="1"/>
</dbReference>
<organism evidence="6 7">
    <name type="scientific">Tetrapyrgos nigripes</name>
    <dbReference type="NCBI Taxonomy" id="182062"/>
    <lineage>
        <taxon>Eukaryota</taxon>
        <taxon>Fungi</taxon>
        <taxon>Dikarya</taxon>
        <taxon>Basidiomycota</taxon>
        <taxon>Agaricomycotina</taxon>
        <taxon>Agaricomycetes</taxon>
        <taxon>Agaricomycetidae</taxon>
        <taxon>Agaricales</taxon>
        <taxon>Marasmiineae</taxon>
        <taxon>Marasmiaceae</taxon>
        <taxon>Tetrapyrgos</taxon>
    </lineage>
</organism>
<dbReference type="InterPro" id="IPR050140">
    <property type="entry name" value="SRY-related_HMG-box_TF-like"/>
</dbReference>
<accession>A0A8H5H1Z5</accession>
<evidence type="ECO:0000256" key="4">
    <source>
        <dbReference type="SAM" id="MobiDB-lite"/>
    </source>
</evidence>
<evidence type="ECO:0000259" key="5">
    <source>
        <dbReference type="PROSITE" id="PS50118"/>
    </source>
</evidence>
<dbReference type="OrthoDB" id="6247875at2759"/>
<feature type="region of interest" description="Disordered" evidence="4">
    <location>
        <begin position="349"/>
        <end position="440"/>
    </location>
</feature>
<feature type="domain" description="HMG box" evidence="5">
    <location>
        <begin position="59"/>
        <end position="128"/>
    </location>
</feature>
<dbReference type="Gene3D" id="1.10.30.10">
    <property type="entry name" value="High mobility group box domain"/>
    <property type="match status" value="1"/>
</dbReference>